<evidence type="ECO:0000256" key="11">
    <source>
        <dbReference type="SAM" id="SignalP"/>
    </source>
</evidence>
<dbReference type="SUPFAM" id="SSF56935">
    <property type="entry name" value="Porins"/>
    <property type="match status" value="1"/>
</dbReference>
<evidence type="ECO:0000256" key="6">
    <source>
        <dbReference type="ARBA" id="ARBA00022729"/>
    </source>
</evidence>
<evidence type="ECO:0000256" key="2">
    <source>
        <dbReference type="ARBA" id="ARBA00011233"/>
    </source>
</evidence>
<dbReference type="HOGENOM" id="CLU_038238_3_0_6"/>
<dbReference type="GO" id="GO:0046930">
    <property type="term" value="C:pore complex"/>
    <property type="evidence" value="ECO:0007669"/>
    <property type="project" value="UniProtKB-KW"/>
</dbReference>
<keyword evidence="7" id="KW-0406">Ion transport</keyword>
<evidence type="ECO:0000256" key="10">
    <source>
        <dbReference type="ARBA" id="ARBA00023237"/>
    </source>
</evidence>
<dbReference type="Gene3D" id="2.40.160.10">
    <property type="entry name" value="Porin"/>
    <property type="match status" value="1"/>
</dbReference>
<dbReference type="CDD" id="cd00342">
    <property type="entry name" value="gram_neg_porins"/>
    <property type="match status" value="1"/>
</dbReference>
<evidence type="ECO:0000259" key="12">
    <source>
        <dbReference type="Pfam" id="PF13609"/>
    </source>
</evidence>
<feature type="chain" id="PRO_5003150952" evidence="11">
    <location>
        <begin position="24"/>
        <end position="311"/>
    </location>
</feature>
<gene>
    <name evidence="13" type="ordered locus">Fbal_1329</name>
</gene>
<keyword evidence="10" id="KW-0998">Cell outer membrane</keyword>
<dbReference type="OrthoDB" id="8173690at2"/>
<dbReference type="Pfam" id="PF13609">
    <property type="entry name" value="Porin_4"/>
    <property type="match status" value="1"/>
</dbReference>
<dbReference type="GO" id="GO:0009279">
    <property type="term" value="C:cell outer membrane"/>
    <property type="evidence" value="ECO:0007669"/>
    <property type="project" value="UniProtKB-SubCell"/>
</dbReference>
<comment type="subcellular location">
    <subcellularLocation>
        <location evidence="1">Cell outer membrane</location>
        <topology evidence="1">Multi-pass membrane protein</topology>
    </subcellularLocation>
</comment>
<keyword evidence="8" id="KW-0626">Porin</keyword>
<evidence type="ECO:0000256" key="9">
    <source>
        <dbReference type="ARBA" id="ARBA00023136"/>
    </source>
</evidence>
<keyword evidence="14" id="KW-1185">Reference proteome</keyword>
<evidence type="ECO:0000256" key="5">
    <source>
        <dbReference type="ARBA" id="ARBA00022692"/>
    </source>
</evidence>
<dbReference type="GO" id="GO:0006811">
    <property type="term" value="P:monoatomic ion transport"/>
    <property type="evidence" value="ECO:0007669"/>
    <property type="project" value="UniProtKB-KW"/>
</dbReference>
<evidence type="ECO:0000256" key="8">
    <source>
        <dbReference type="ARBA" id="ARBA00023114"/>
    </source>
</evidence>
<comment type="subunit">
    <text evidence="2">Homotrimer.</text>
</comment>
<dbReference type="GeneID" id="67181549"/>
<dbReference type="EMBL" id="CP002209">
    <property type="protein sequence ID" value="ADN75534.1"/>
    <property type="molecule type" value="Genomic_DNA"/>
</dbReference>
<keyword evidence="9" id="KW-0472">Membrane</keyword>
<dbReference type="PANTHER" id="PTHR34501">
    <property type="entry name" value="PROTEIN YDDL-RELATED"/>
    <property type="match status" value="1"/>
</dbReference>
<dbReference type="InterPro" id="IPR002299">
    <property type="entry name" value="Porin_Neis"/>
</dbReference>
<feature type="signal peptide" evidence="11">
    <location>
        <begin position="1"/>
        <end position="23"/>
    </location>
</feature>
<dbReference type="STRING" id="550540.Fbal_1329"/>
<keyword evidence="3" id="KW-0813">Transport</keyword>
<evidence type="ECO:0000256" key="1">
    <source>
        <dbReference type="ARBA" id="ARBA00004571"/>
    </source>
</evidence>
<dbReference type="PANTHER" id="PTHR34501:SF9">
    <property type="entry name" value="MAJOR OUTER MEMBRANE PROTEIN P.IA"/>
    <property type="match status" value="1"/>
</dbReference>
<evidence type="ECO:0000313" key="14">
    <source>
        <dbReference type="Proteomes" id="UP000006683"/>
    </source>
</evidence>
<dbReference type="Proteomes" id="UP000006683">
    <property type="component" value="Chromosome"/>
</dbReference>
<sequence length="311" mass="33624">MSMKPTLIAAALAALTLPATATAADPLQMYGRLNLVLQANDIQGESETRVGSYSSRVGIKGSHQINESLEAFYQAEWGLNVTEGEETFTHRNQFIGLRGDFGTTTIGRRDTALKRSQGKVDQFNDFEGDFNKIMSGEVRASQQVSYATPRLADLLTAELTYLADDGNKGEHGISAALMAGDASYRKQPFYAAVAYDSEVAQRDVLRVTAGAKLAGIELGAIYSDEEVVAGELNGASGDAFMVSAGYKIGNGKIKAQYADGDVPARANTSYSVGGEYRLSKQMKVNAYYTTLEWDSKDEDDSYLGLGLQYDF</sequence>
<reference evidence="13 14" key="1">
    <citation type="journal article" date="2010" name="Stand. Genomic Sci.">
        <title>Complete genome sequence of Ferrimonas balearica type strain (PAT).</title>
        <authorList>
            <person name="Nolan M."/>
            <person name="Sikorski J."/>
            <person name="Davenport K."/>
            <person name="Lucas S."/>
            <person name="Glavina Del Rio T."/>
            <person name="Tice H."/>
            <person name="Cheng J."/>
            <person name="Goodwin L."/>
            <person name="Pitluck S."/>
            <person name="Liolios K."/>
            <person name="Ivanova N."/>
            <person name="Mavromatis K."/>
            <person name="Ovchinnikova G."/>
            <person name="Pati A."/>
            <person name="Chen A."/>
            <person name="Palaniappan K."/>
            <person name="Land M."/>
            <person name="Hauser L."/>
            <person name="Chang Y."/>
            <person name="Jeffries C."/>
            <person name="Tapia R."/>
            <person name="Brettin T."/>
            <person name="Detter J."/>
            <person name="Han C."/>
            <person name="Yasawong M."/>
            <person name="Rohde M."/>
            <person name="Tindall B."/>
            <person name="Goker M."/>
            <person name="Woyke T."/>
            <person name="Bristow J."/>
            <person name="Eisen J."/>
            <person name="Markowitz V."/>
            <person name="Hugenholtz P."/>
            <person name="Kyrpides N."/>
            <person name="Klenk H."/>
            <person name="Lapidus A."/>
        </authorList>
    </citation>
    <scope>NUCLEOTIDE SEQUENCE [LARGE SCALE GENOMIC DNA]</scope>
    <source>
        <strain evidence="14">DSM 9799 / CCM 4581 / KCTC 23876 / PAT</strain>
    </source>
</reference>
<protein>
    <submittedName>
        <fullName evidence="13">Porin Gram-negative type</fullName>
    </submittedName>
</protein>
<evidence type="ECO:0000313" key="13">
    <source>
        <dbReference type="EMBL" id="ADN75534.1"/>
    </source>
</evidence>
<keyword evidence="4" id="KW-1134">Transmembrane beta strand</keyword>
<proteinExistence type="predicted"/>
<keyword evidence="5" id="KW-0812">Transmembrane</keyword>
<feature type="domain" description="Porin" evidence="12">
    <location>
        <begin position="11"/>
        <end position="292"/>
    </location>
</feature>
<dbReference type="InterPro" id="IPR033900">
    <property type="entry name" value="Gram_neg_porin_domain"/>
</dbReference>
<dbReference type="PRINTS" id="PR00184">
    <property type="entry name" value="NEISSPPORIN"/>
</dbReference>
<evidence type="ECO:0000256" key="3">
    <source>
        <dbReference type="ARBA" id="ARBA00022448"/>
    </source>
</evidence>
<organism evidence="13 14">
    <name type="scientific">Ferrimonas balearica (strain DSM 9799 / CCM 4581 / KCTC 23876 / PAT)</name>
    <dbReference type="NCBI Taxonomy" id="550540"/>
    <lineage>
        <taxon>Bacteria</taxon>
        <taxon>Pseudomonadati</taxon>
        <taxon>Pseudomonadota</taxon>
        <taxon>Gammaproteobacteria</taxon>
        <taxon>Alteromonadales</taxon>
        <taxon>Ferrimonadaceae</taxon>
        <taxon>Ferrimonas</taxon>
    </lineage>
</organism>
<name>E1SM02_FERBD</name>
<dbReference type="GO" id="GO:0015288">
    <property type="term" value="F:porin activity"/>
    <property type="evidence" value="ECO:0007669"/>
    <property type="project" value="UniProtKB-KW"/>
</dbReference>
<dbReference type="AlphaFoldDB" id="E1SM02"/>
<dbReference type="eggNOG" id="COG3203">
    <property type="taxonomic scope" value="Bacteria"/>
</dbReference>
<dbReference type="InterPro" id="IPR050298">
    <property type="entry name" value="Gram-neg_bact_OMP"/>
</dbReference>
<evidence type="ECO:0000256" key="7">
    <source>
        <dbReference type="ARBA" id="ARBA00023065"/>
    </source>
</evidence>
<evidence type="ECO:0000256" key="4">
    <source>
        <dbReference type="ARBA" id="ARBA00022452"/>
    </source>
</evidence>
<dbReference type="InterPro" id="IPR023614">
    <property type="entry name" value="Porin_dom_sf"/>
</dbReference>
<dbReference type="KEGG" id="fbl:Fbal_1329"/>
<dbReference type="RefSeq" id="WP_013344840.1">
    <property type="nucleotide sequence ID" value="NC_014541.1"/>
</dbReference>
<accession>E1SM02</accession>
<keyword evidence="6 11" id="KW-0732">Signal</keyword>